<evidence type="ECO:0000313" key="4">
    <source>
        <dbReference type="EMBL" id="NNF06245.1"/>
    </source>
</evidence>
<keyword evidence="2" id="KW-0645">Protease</keyword>
<feature type="domain" description="Peptidase S9 prolyl oligopeptidase catalytic" evidence="3">
    <location>
        <begin position="467"/>
        <end position="675"/>
    </location>
</feature>
<protein>
    <submittedName>
        <fullName evidence="4">S9 family peptidase</fullName>
    </submittedName>
</protein>
<dbReference type="GO" id="GO:0004252">
    <property type="term" value="F:serine-type endopeptidase activity"/>
    <property type="evidence" value="ECO:0007669"/>
    <property type="project" value="TreeGrafter"/>
</dbReference>
<accession>A0A7Y2H1Q0</accession>
<dbReference type="GO" id="GO:0006508">
    <property type="term" value="P:proteolysis"/>
    <property type="evidence" value="ECO:0007669"/>
    <property type="project" value="InterPro"/>
</dbReference>
<name>A0A7Y2H1Q0_UNCEI</name>
<dbReference type="Gene3D" id="2.120.10.30">
    <property type="entry name" value="TolB, C-terminal domain"/>
    <property type="match status" value="2"/>
</dbReference>
<dbReference type="AlphaFoldDB" id="A0A7Y2H1Q0"/>
<dbReference type="InterPro" id="IPR011659">
    <property type="entry name" value="WD40"/>
</dbReference>
<dbReference type="InterPro" id="IPR029058">
    <property type="entry name" value="AB_hydrolase_fold"/>
</dbReference>
<evidence type="ECO:0000256" key="2">
    <source>
        <dbReference type="ARBA" id="ARBA00022825"/>
    </source>
</evidence>
<organism evidence="4 5">
    <name type="scientific">Eiseniibacteriota bacterium</name>
    <dbReference type="NCBI Taxonomy" id="2212470"/>
    <lineage>
        <taxon>Bacteria</taxon>
        <taxon>Candidatus Eiseniibacteriota</taxon>
    </lineage>
</organism>
<evidence type="ECO:0000259" key="3">
    <source>
        <dbReference type="Pfam" id="PF00326"/>
    </source>
</evidence>
<dbReference type="PANTHER" id="PTHR42776:SF27">
    <property type="entry name" value="DIPEPTIDYL PEPTIDASE FAMILY MEMBER 6"/>
    <property type="match status" value="1"/>
</dbReference>
<dbReference type="EMBL" id="JABDJR010000218">
    <property type="protein sequence ID" value="NNF06245.1"/>
    <property type="molecule type" value="Genomic_DNA"/>
</dbReference>
<dbReference type="Pfam" id="PF00326">
    <property type="entry name" value="Peptidase_S9"/>
    <property type="match status" value="1"/>
</dbReference>
<dbReference type="Proteomes" id="UP000547674">
    <property type="component" value="Unassembled WGS sequence"/>
</dbReference>
<gene>
    <name evidence="4" type="ORF">HKN21_05760</name>
</gene>
<dbReference type="Pfam" id="PF07676">
    <property type="entry name" value="PD40"/>
    <property type="match status" value="3"/>
</dbReference>
<proteinExistence type="predicted"/>
<dbReference type="Gene3D" id="3.40.50.1820">
    <property type="entry name" value="alpha/beta hydrolase"/>
    <property type="match status" value="1"/>
</dbReference>
<comment type="caution">
    <text evidence="4">The sequence shown here is derived from an EMBL/GenBank/DDBJ whole genome shotgun (WGS) entry which is preliminary data.</text>
</comment>
<dbReference type="InterPro" id="IPR001375">
    <property type="entry name" value="Peptidase_S9_cat"/>
</dbReference>
<dbReference type="SUPFAM" id="SSF53474">
    <property type="entry name" value="alpha/beta-Hydrolases"/>
    <property type="match status" value="1"/>
</dbReference>
<evidence type="ECO:0000313" key="5">
    <source>
        <dbReference type="Proteomes" id="UP000547674"/>
    </source>
</evidence>
<dbReference type="InterPro" id="IPR011042">
    <property type="entry name" value="6-blade_b-propeller_TolB-like"/>
</dbReference>
<keyword evidence="2" id="KW-0720">Serine protease</keyword>
<reference evidence="4 5" key="1">
    <citation type="submission" date="2020-03" db="EMBL/GenBank/DDBJ databases">
        <title>Metabolic flexibility allows generalist bacteria to become dominant in a frequently disturbed ecosystem.</title>
        <authorList>
            <person name="Chen Y.-J."/>
            <person name="Leung P.M."/>
            <person name="Bay S.K."/>
            <person name="Hugenholtz P."/>
            <person name="Kessler A.J."/>
            <person name="Shelley G."/>
            <person name="Waite D.W."/>
            <person name="Cook P.L."/>
            <person name="Greening C."/>
        </authorList>
    </citation>
    <scope>NUCLEOTIDE SEQUENCE [LARGE SCALE GENOMIC DNA]</scope>
    <source>
        <strain evidence="4">SS_bin_28</strain>
    </source>
</reference>
<sequence>MTPKSKGRATKKRKITPEDINKFVFVGAPQVSPDGKQILFTRKHIGDKNNYVLNQWLVPTDGGDARQFTSSGKDAGGVWSEDGSEIAFIRSVEGVPQIFVMPTGGGEARALTKFPEGSIAEFKWSPDGKHLAVAYRETDPDWTKEAAKKRKETGASLPPRVLDDIWYRLDGDGYFNHQRFELYIVDTKDGSHRKVFDKDRLGFFSFDWSPDSKQLAIAADPSKKAIFESNTKIYLMNANSGKTKAVSGLPDGPKTNLQWSPDGKTLAYAGREGKDDLYSPQNLELWVCDPKKGKAKNLSGGEDYCLMAVAIADTSAATFGPTYTWSPNSKSLLVLLGWHGSSQVAQISASGGKFKFLTSGAYDHTFGNMSVRGGKLAMVMANATTLSEIGVGTVKGDKLEVKRLTQFNREFLNTLEIAPITSHWVTAADGHKVQVWVMRPPGKSKTAKVPAVLEVHGGPHAMYGVGFFHEFQVLAAAGYAVFFSNPRGSKGYGEDHTAAIKGAWGGADWVDVQAVIEFMKSQKWVNQKRMGIMGGSYGGYMTNWAIGHTNEFAGAITDRCVSNLVSMAGSSDFPIAEDRYWKGNFWDRPEALWEQSPIQYMGKVKTPTLIIHSEGDLRCNIEQSDQVFTLLKTKNVPTRYVRYPATTSHGMSRGGPPDLRIHRLHQILDWWKKYLA</sequence>
<evidence type="ECO:0000256" key="1">
    <source>
        <dbReference type="ARBA" id="ARBA00022801"/>
    </source>
</evidence>
<dbReference type="SUPFAM" id="SSF82171">
    <property type="entry name" value="DPP6 N-terminal domain-like"/>
    <property type="match status" value="1"/>
</dbReference>
<keyword evidence="1" id="KW-0378">Hydrolase</keyword>
<dbReference type="PANTHER" id="PTHR42776">
    <property type="entry name" value="SERINE PEPTIDASE S9 FAMILY MEMBER"/>
    <property type="match status" value="1"/>
</dbReference>